<accession>A0A397GTJ3</accession>
<dbReference type="EMBL" id="PQFF01000398">
    <property type="protein sequence ID" value="RHZ52864.1"/>
    <property type="molecule type" value="Genomic_DNA"/>
</dbReference>
<proteinExistence type="predicted"/>
<evidence type="ECO:0000313" key="2">
    <source>
        <dbReference type="Proteomes" id="UP000266861"/>
    </source>
</evidence>
<reference evidence="1 2" key="1">
    <citation type="submission" date="2018-08" db="EMBL/GenBank/DDBJ databases">
        <title>Genome and evolution of the arbuscular mycorrhizal fungus Diversispora epigaea (formerly Glomus versiforme) and its bacterial endosymbionts.</title>
        <authorList>
            <person name="Sun X."/>
            <person name="Fei Z."/>
            <person name="Harrison M."/>
        </authorList>
    </citation>
    <scope>NUCLEOTIDE SEQUENCE [LARGE SCALE GENOMIC DNA]</scope>
    <source>
        <strain evidence="1 2">IT104</strain>
    </source>
</reference>
<keyword evidence="2" id="KW-1185">Reference proteome</keyword>
<protein>
    <submittedName>
        <fullName evidence="1">Uncharacterized protein</fullName>
    </submittedName>
</protein>
<dbReference type="AlphaFoldDB" id="A0A397GTJ3"/>
<comment type="caution">
    <text evidence="1">The sequence shown here is derived from an EMBL/GenBank/DDBJ whole genome shotgun (WGS) entry which is preliminary data.</text>
</comment>
<dbReference type="OrthoDB" id="2335776at2759"/>
<gene>
    <name evidence="1" type="ORF">Glove_456g41</name>
</gene>
<dbReference type="Proteomes" id="UP000266861">
    <property type="component" value="Unassembled WGS sequence"/>
</dbReference>
<name>A0A397GTJ3_9GLOM</name>
<organism evidence="1 2">
    <name type="scientific">Diversispora epigaea</name>
    <dbReference type="NCBI Taxonomy" id="1348612"/>
    <lineage>
        <taxon>Eukaryota</taxon>
        <taxon>Fungi</taxon>
        <taxon>Fungi incertae sedis</taxon>
        <taxon>Mucoromycota</taxon>
        <taxon>Glomeromycotina</taxon>
        <taxon>Glomeromycetes</taxon>
        <taxon>Diversisporales</taxon>
        <taxon>Diversisporaceae</taxon>
        <taxon>Diversispora</taxon>
    </lineage>
</organism>
<evidence type="ECO:0000313" key="1">
    <source>
        <dbReference type="EMBL" id="RHZ52864.1"/>
    </source>
</evidence>
<sequence>MVNKYDLEDKKEYDEFIEEYGYRDKWNFNNPEFIPQWYDWKEIFVMISEYWNEKTVIQWKKKTLQRFVYILPNIKNPISLFHTFINSDDFKLPQILSLIELTDWRDLEYDIWAGYIANNGETITIQSSDYQIELYCQNATSEEKESKSVYPFAICLKFIH</sequence>